<dbReference type="PANTHER" id="PTHR43537">
    <property type="entry name" value="TRANSCRIPTIONAL REGULATOR, GNTR FAMILY"/>
    <property type="match status" value="1"/>
</dbReference>
<sequence>MTISALRSNNLVEQLSQALTAQIVSGERVAGSRLPTEEKLATDYGVSRTVVREAISRLKSDGLVITKQGLGAFVASSLRNTPFRIDGDRKDSHKLVQEVFELRIGVETEAAALAAERGTAPQIKAIRTALNTLNRASEIGSNGVEEDLRFHRAIARAANNALYDGFVEFLERHTREQLSISRVNCEIAGWLRDIQLEHQAIFDAIAAHDPAAARIAAHAHLRNGMTRLRRIETH</sequence>
<comment type="caution">
    <text evidence="5">The sequence shown here is derived from an EMBL/GenBank/DDBJ whole genome shotgun (WGS) entry which is preliminary data.</text>
</comment>
<gene>
    <name evidence="5" type="ORF">FHW18_004519</name>
</gene>
<dbReference type="CDD" id="cd07377">
    <property type="entry name" value="WHTH_GntR"/>
    <property type="match status" value="1"/>
</dbReference>
<dbReference type="SUPFAM" id="SSF48008">
    <property type="entry name" value="GntR ligand-binding domain-like"/>
    <property type="match status" value="1"/>
</dbReference>
<dbReference type="Pfam" id="PF07729">
    <property type="entry name" value="FCD"/>
    <property type="match status" value="1"/>
</dbReference>
<organism evidence="5 6">
    <name type="scientific">Pigmentiphaga litoralis</name>
    <dbReference type="NCBI Taxonomy" id="516702"/>
    <lineage>
        <taxon>Bacteria</taxon>
        <taxon>Pseudomonadati</taxon>
        <taxon>Pseudomonadota</taxon>
        <taxon>Betaproteobacteria</taxon>
        <taxon>Burkholderiales</taxon>
        <taxon>Alcaligenaceae</taxon>
        <taxon>Pigmentiphaga</taxon>
    </lineage>
</organism>
<dbReference type="EMBL" id="JACBYR010000002">
    <property type="protein sequence ID" value="NYE85212.1"/>
    <property type="molecule type" value="Genomic_DNA"/>
</dbReference>
<dbReference type="SUPFAM" id="SSF46785">
    <property type="entry name" value="Winged helix' DNA-binding domain"/>
    <property type="match status" value="1"/>
</dbReference>
<name>A0A7Y9IY30_9BURK</name>
<dbReference type="Gene3D" id="1.20.120.530">
    <property type="entry name" value="GntR ligand-binding domain-like"/>
    <property type="match status" value="1"/>
</dbReference>
<evidence type="ECO:0000313" key="6">
    <source>
        <dbReference type="Proteomes" id="UP000542125"/>
    </source>
</evidence>
<dbReference type="Proteomes" id="UP000542125">
    <property type="component" value="Unassembled WGS sequence"/>
</dbReference>
<protein>
    <submittedName>
        <fullName evidence="5">DNA-binding FadR family transcriptional regulator</fullName>
    </submittedName>
</protein>
<evidence type="ECO:0000259" key="4">
    <source>
        <dbReference type="PROSITE" id="PS50949"/>
    </source>
</evidence>
<dbReference type="PRINTS" id="PR00035">
    <property type="entry name" value="HTHGNTR"/>
</dbReference>
<dbReference type="InterPro" id="IPR008920">
    <property type="entry name" value="TF_FadR/GntR_C"/>
</dbReference>
<evidence type="ECO:0000256" key="3">
    <source>
        <dbReference type="ARBA" id="ARBA00023163"/>
    </source>
</evidence>
<keyword evidence="2 5" id="KW-0238">DNA-binding</keyword>
<feature type="domain" description="HTH gntR-type" evidence="4">
    <location>
        <begin position="9"/>
        <end position="77"/>
    </location>
</feature>
<keyword evidence="6" id="KW-1185">Reference proteome</keyword>
<dbReference type="InterPro" id="IPR036388">
    <property type="entry name" value="WH-like_DNA-bd_sf"/>
</dbReference>
<dbReference type="InterPro" id="IPR011711">
    <property type="entry name" value="GntR_C"/>
</dbReference>
<dbReference type="Gene3D" id="1.10.10.10">
    <property type="entry name" value="Winged helix-like DNA-binding domain superfamily/Winged helix DNA-binding domain"/>
    <property type="match status" value="1"/>
</dbReference>
<dbReference type="InterPro" id="IPR000524">
    <property type="entry name" value="Tscrpt_reg_HTH_GntR"/>
</dbReference>
<dbReference type="GO" id="GO:0003700">
    <property type="term" value="F:DNA-binding transcription factor activity"/>
    <property type="evidence" value="ECO:0007669"/>
    <property type="project" value="InterPro"/>
</dbReference>
<evidence type="ECO:0000313" key="5">
    <source>
        <dbReference type="EMBL" id="NYE85212.1"/>
    </source>
</evidence>
<accession>A0A7Y9IY30</accession>
<evidence type="ECO:0000256" key="2">
    <source>
        <dbReference type="ARBA" id="ARBA00023125"/>
    </source>
</evidence>
<reference evidence="5 6" key="1">
    <citation type="submission" date="2020-07" db="EMBL/GenBank/DDBJ databases">
        <title>Genomic Encyclopedia of Type Strains, Phase IV (KMG-V): Genome sequencing to study the core and pangenomes of soil and plant-associated prokaryotes.</title>
        <authorList>
            <person name="Whitman W."/>
        </authorList>
    </citation>
    <scope>NUCLEOTIDE SEQUENCE [LARGE SCALE GENOMIC DNA]</scope>
    <source>
        <strain evidence="5 6">SAS40</strain>
    </source>
</reference>
<dbReference type="SMART" id="SM00345">
    <property type="entry name" value="HTH_GNTR"/>
    <property type="match status" value="1"/>
</dbReference>
<dbReference type="GO" id="GO:0003677">
    <property type="term" value="F:DNA binding"/>
    <property type="evidence" value="ECO:0007669"/>
    <property type="project" value="UniProtKB-KW"/>
</dbReference>
<dbReference type="RefSeq" id="WP_179589197.1">
    <property type="nucleotide sequence ID" value="NZ_JACBYR010000002.1"/>
</dbReference>
<evidence type="ECO:0000256" key="1">
    <source>
        <dbReference type="ARBA" id="ARBA00023015"/>
    </source>
</evidence>
<dbReference type="InterPro" id="IPR036390">
    <property type="entry name" value="WH_DNA-bd_sf"/>
</dbReference>
<keyword evidence="1" id="KW-0805">Transcription regulation</keyword>
<dbReference type="PROSITE" id="PS50949">
    <property type="entry name" value="HTH_GNTR"/>
    <property type="match status" value="1"/>
</dbReference>
<dbReference type="SMART" id="SM00895">
    <property type="entry name" value="FCD"/>
    <property type="match status" value="1"/>
</dbReference>
<proteinExistence type="predicted"/>
<keyword evidence="3" id="KW-0804">Transcription</keyword>
<dbReference type="Pfam" id="PF00392">
    <property type="entry name" value="GntR"/>
    <property type="match status" value="1"/>
</dbReference>
<dbReference type="AlphaFoldDB" id="A0A7Y9IY30"/>
<dbReference type="PANTHER" id="PTHR43537:SF44">
    <property type="entry name" value="GNTR FAMILY REGULATORY PROTEIN"/>
    <property type="match status" value="1"/>
</dbReference>